<dbReference type="GO" id="GO:0030976">
    <property type="term" value="F:thiamine pyrophosphate binding"/>
    <property type="evidence" value="ECO:0007669"/>
    <property type="project" value="InterPro"/>
</dbReference>
<dbReference type="NCBIfam" id="NF006914">
    <property type="entry name" value="PRK09404.1"/>
    <property type="match status" value="1"/>
</dbReference>
<dbReference type="InterPro" id="IPR005475">
    <property type="entry name" value="Transketolase-like_Pyr-bd"/>
</dbReference>
<comment type="similarity">
    <text evidence="3">Belongs to the alpha-ketoglutarate dehydrogenase family.</text>
</comment>
<dbReference type="NCBIfam" id="NF008907">
    <property type="entry name" value="PRK12270.1"/>
    <property type="match status" value="1"/>
</dbReference>
<evidence type="ECO:0000256" key="2">
    <source>
        <dbReference type="ARBA" id="ARBA00003906"/>
    </source>
</evidence>
<dbReference type="InterPro" id="IPR029061">
    <property type="entry name" value="THDP-binding"/>
</dbReference>
<dbReference type="InterPro" id="IPR001017">
    <property type="entry name" value="DH_E1"/>
</dbReference>
<dbReference type="GO" id="GO:0045252">
    <property type="term" value="C:oxoglutarate dehydrogenase complex"/>
    <property type="evidence" value="ECO:0007669"/>
    <property type="project" value="TreeGrafter"/>
</dbReference>
<dbReference type="GO" id="GO:0006096">
    <property type="term" value="P:glycolytic process"/>
    <property type="evidence" value="ECO:0007669"/>
    <property type="project" value="UniProtKB-KW"/>
</dbReference>
<sequence>MKDFLFAANAEFLEQLYQEYLANKAIPQEWQEYFDLLEGKPRQVVKAKPQENVFVKTIESSSSIKYKALRLIDAYRQKGHYLCALDPLNIDKPQAPEDLGLRLQDFDILDDKINCDINSYAFSVEIIGVAALFAKLQKTYAGSIGVEFEHIQSQAEKNWLYKEFENISNIELSQEIKQNLLSGVLEVEFFEGYLNTKFPGFKRFSIEGSESVIVAAEVFAKYCIDNPDITELIVGMSHRGRISLLTKIANKPYHKVFSEFTYEPDRNLSDHIYSSDVKYHLGYSDEKNKLCKVHVLNNPSHLESVNPVMAGVMYAKNKYELGSKHVAGLAIHGDGAFCGQGVVAETLSMTMLAGYKTKGILHIIVNNQIGFTADTDELRASRYPTEFGKIAQIPILHVNGHDLEAIYKAINLAIKYKETFNKDIIIDIFGYRKQGHNEGDEPGYTQGPMYSIIRNLIPISQNYAQTLIDQKIIGENFVTDAKKSLKDKLDSDFAKISKPVVSLLPQEDLVNPISGVQANILKELAQKIYNYPEGFAIHPKLIKLFEQKLKSIVEEEVIDWSTAEALAFASLIQEGINVRLSGQDVMRGTFSQRHSVIHSQTDSRSNYVPLNSISPNANFEVYNSFLSEFAVAGFEYGYSIAKPQDLVIWEAQFGDFANGAQIIYDQYISAALSKWKQQSSLVTLLPHGFEGQGPEHSSARIEKFLTLAAQNNVQISLCSTPASYFHLLRRQCLQQAKRPLIIFTPKSLLRHRLSTSNLKELSENTSFTKIIDDTVEIANKIVFCSGKVYYDLIEYRVQHSITNIAIVRIEQYYPFPEYEIVEVVKKYADATEIVLCQEEPQNMGAYHFLYPKMLEILPTKQIRYVCRPPSASPACGYASWHKQEQELLIKQALGS</sequence>
<evidence type="ECO:0000256" key="6">
    <source>
        <dbReference type="ARBA" id="ARBA00013321"/>
    </source>
</evidence>
<dbReference type="SMART" id="SM00861">
    <property type="entry name" value="Transket_pyr"/>
    <property type="match status" value="1"/>
</dbReference>
<evidence type="ECO:0000313" key="13">
    <source>
        <dbReference type="Proteomes" id="UP000241762"/>
    </source>
</evidence>
<evidence type="ECO:0000259" key="11">
    <source>
        <dbReference type="SMART" id="SM00861"/>
    </source>
</evidence>
<keyword evidence="8" id="KW-0786">Thiamine pyrophosphate</keyword>
<comment type="cofactor">
    <cofactor evidence="1">
        <name>thiamine diphosphate</name>
        <dbReference type="ChEBI" id="CHEBI:58937"/>
    </cofactor>
</comment>
<evidence type="ECO:0000313" key="12">
    <source>
        <dbReference type="EMBL" id="AVP87515.1"/>
    </source>
</evidence>
<protein>
    <recommendedName>
        <fullName evidence="6">2-oxoglutarate dehydrogenase E1 component</fullName>
        <ecNumber evidence="5">1.2.4.2</ecNumber>
    </recommendedName>
    <alternativeName>
        <fullName evidence="10">Alpha-ketoglutarate dehydrogenase</fullName>
    </alternativeName>
</protein>
<dbReference type="Pfam" id="PF02779">
    <property type="entry name" value="Transket_pyr"/>
    <property type="match status" value="1"/>
</dbReference>
<proteinExistence type="inferred from homology"/>
<dbReference type="Pfam" id="PF16870">
    <property type="entry name" value="OxoGdeHyase_C"/>
    <property type="match status" value="1"/>
</dbReference>
<dbReference type="GO" id="GO:0006099">
    <property type="term" value="P:tricarboxylic acid cycle"/>
    <property type="evidence" value="ECO:0007669"/>
    <property type="project" value="TreeGrafter"/>
</dbReference>
<comment type="function">
    <text evidence="2">E1 component of the 2-oxoglutarate dehydrogenase (OGDH) complex which catalyzes the decarboxylation of 2-oxoglutarate, the first step in the conversion of 2-oxoglutarate to succinyl-CoA and CO(2).</text>
</comment>
<evidence type="ECO:0000256" key="9">
    <source>
        <dbReference type="ARBA" id="ARBA00023152"/>
    </source>
</evidence>
<dbReference type="InterPro" id="IPR011603">
    <property type="entry name" value="2oxoglutarate_DH_E1"/>
</dbReference>
<gene>
    <name evidence="12" type="ORF">phytr_5720</name>
</gene>
<evidence type="ECO:0000256" key="3">
    <source>
        <dbReference type="ARBA" id="ARBA00006936"/>
    </source>
</evidence>
<dbReference type="OrthoDB" id="9759785at2"/>
<dbReference type="RefSeq" id="WP_106874374.1">
    <property type="nucleotide sequence ID" value="NZ_CP027845.1"/>
</dbReference>
<dbReference type="Gene3D" id="1.10.287.1150">
    <property type="entry name" value="TPP helical domain"/>
    <property type="match status" value="1"/>
</dbReference>
<dbReference type="PANTHER" id="PTHR23152">
    <property type="entry name" value="2-OXOGLUTARATE DEHYDROGENASE"/>
    <property type="match status" value="1"/>
</dbReference>
<dbReference type="GO" id="GO:0005829">
    <property type="term" value="C:cytosol"/>
    <property type="evidence" value="ECO:0007669"/>
    <property type="project" value="TreeGrafter"/>
</dbReference>
<dbReference type="InterPro" id="IPR042179">
    <property type="entry name" value="KGD_C_sf"/>
</dbReference>
<evidence type="ECO:0000256" key="7">
    <source>
        <dbReference type="ARBA" id="ARBA00023002"/>
    </source>
</evidence>
<evidence type="ECO:0000256" key="1">
    <source>
        <dbReference type="ARBA" id="ARBA00001964"/>
    </source>
</evidence>
<evidence type="ECO:0000256" key="10">
    <source>
        <dbReference type="ARBA" id="ARBA00030680"/>
    </source>
</evidence>
<evidence type="ECO:0000256" key="4">
    <source>
        <dbReference type="ARBA" id="ARBA00011301"/>
    </source>
</evidence>
<dbReference type="PIRSF" id="PIRSF000157">
    <property type="entry name" value="Oxoglu_dh_E1"/>
    <property type="match status" value="1"/>
</dbReference>
<evidence type="ECO:0000256" key="5">
    <source>
        <dbReference type="ARBA" id="ARBA00012280"/>
    </source>
</evidence>
<dbReference type="EMBL" id="CP027845">
    <property type="protein sequence ID" value="AVP87515.1"/>
    <property type="molecule type" value="Genomic_DNA"/>
</dbReference>
<accession>A0A2P1P8E0</accession>
<dbReference type="KEGG" id="ptc:phytr_5720"/>
<organism evidence="12 13">
    <name type="scientific">Candidatus Phycorickettsia trachydisci</name>
    <dbReference type="NCBI Taxonomy" id="2115978"/>
    <lineage>
        <taxon>Bacteria</taxon>
        <taxon>Pseudomonadati</taxon>
        <taxon>Pseudomonadota</taxon>
        <taxon>Alphaproteobacteria</taxon>
        <taxon>Rickettsiales</taxon>
        <taxon>Rickettsiaceae</taxon>
        <taxon>Candidatus Phycorickettsia</taxon>
    </lineage>
</organism>
<dbReference type="Proteomes" id="UP000241762">
    <property type="component" value="Chromosome"/>
</dbReference>
<dbReference type="AlphaFoldDB" id="A0A2P1P8E0"/>
<keyword evidence="13" id="KW-1185">Reference proteome</keyword>
<dbReference type="PANTHER" id="PTHR23152:SF4">
    <property type="entry name" value="2-OXOADIPATE DEHYDROGENASE COMPLEX COMPONENT E1"/>
    <property type="match status" value="1"/>
</dbReference>
<dbReference type="Gene3D" id="3.40.50.970">
    <property type="match status" value="1"/>
</dbReference>
<keyword evidence="7" id="KW-0560">Oxidoreductase</keyword>
<reference evidence="12 13" key="1">
    <citation type="submission" date="2018-03" db="EMBL/GenBank/DDBJ databases">
        <title>A gene transfer event suggests a long-term partnership between eustigmatophyte algae and a novel lineage of endosymbiotic bacteria.</title>
        <authorList>
            <person name="Yurchenko T."/>
            <person name="Sevcikova T."/>
            <person name="Pribyl P."/>
            <person name="El Karkouri K."/>
            <person name="Klimes V."/>
            <person name="Amaral R."/>
            <person name="Zbrankova V."/>
            <person name="Kim E."/>
            <person name="Raoult D."/>
            <person name="Santos L.M.A."/>
            <person name="Elias M."/>
        </authorList>
    </citation>
    <scope>NUCLEOTIDE SEQUENCE [LARGE SCALE GENOMIC DNA]</scope>
    <source>
        <strain evidence="12">CCALA 838</strain>
    </source>
</reference>
<dbReference type="InterPro" id="IPR031717">
    <property type="entry name" value="ODO-1/KGD_C"/>
</dbReference>
<dbReference type="Pfam" id="PF00676">
    <property type="entry name" value="E1_dh"/>
    <property type="match status" value="1"/>
</dbReference>
<dbReference type="SUPFAM" id="SSF52518">
    <property type="entry name" value="Thiamin diphosphate-binding fold (THDP-binding)"/>
    <property type="match status" value="2"/>
</dbReference>
<dbReference type="InterPro" id="IPR032106">
    <property type="entry name" value="2-oxogl_dehyd_N"/>
</dbReference>
<dbReference type="GO" id="GO:0004591">
    <property type="term" value="F:oxoglutarate dehydrogenase (succinyl-transferring) activity"/>
    <property type="evidence" value="ECO:0007669"/>
    <property type="project" value="UniProtKB-EC"/>
</dbReference>
<name>A0A2P1P8E0_9RICK</name>
<feature type="domain" description="Transketolase-like pyrimidine-binding" evidence="11">
    <location>
        <begin position="558"/>
        <end position="751"/>
    </location>
</feature>
<dbReference type="NCBIfam" id="TIGR00239">
    <property type="entry name" value="2oxo_dh_E1"/>
    <property type="match status" value="1"/>
</dbReference>
<keyword evidence="9" id="KW-0324">Glycolysis</keyword>
<dbReference type="Pfam" id="PF16078">
    <property type="entry name" value="2-oxogl_dehyd_N"/>
    <property type="match status" value="1"/>
</dbReference>
<evidence type="ECO:0000256" key="8">
    <source>
        <dbReference type="ARBA" id="ARBA00023052"/>
    </source>
</evidence>
<dbReference type="Gene3D" id="3.40.50.11610">
    <property type="entry name" value="Multifunctional 2-oxoglutarate metabolism enzyme, C-terminal domain"/>
    <property type="match status" value="1"/>
</dbReference>
<dbReference type="Gene3D" id="3.40.50.12470">
    <property type="match status" value="1"/>
</dbReference>
<dbReference type="EC" id="1.2.4.2" evidence="5"/>
<comment type="subunit">
    <text evidence="4">Homodimer. Part of the 2-oxoglutarate dehydrogenase (OGDH) complex composed of E1 (2-oxoglutarate dehydrogenase), E2 (dihydrolipoamide succinyltransferase) and E3 (dihydrolipoamide dehydrogenase); the complex contains multiple copies of the three enzymatic components (E1, E2 and E3).</text>
</comment>